<dbReference type="EMBL" id="UGXK01000001">
    <property type="protein sequence ID" value="SUG70273.1"/>
    <property type="molecule type" value="Genomic_DNA"/>
</dbReference>
<dbReference type="AlphaFoldDB" id="A0A379UPJ8"/>
<evidence type="ECO:0000256" key="1">
    <source>
        <dbReference type="SAM" id="Phobius"/>
    </source>
</evidence>
<dbReference type="EMBL" id="UGXK01000001">
    <property type="protein sequence ID" value="SUG70240.1"/>
    <property type="molecule type" value="Genomic_DNA"/>
</dbReference>
<keyword evidence="1" id="KW-0812">Transmembrane</keyword>
<keyword evidence="1" id="KW-0472">Membrane</keyword>
<evidence type="ECO:0000313" key="4">
    <source>
        <dbReference type="EMBL" id="SUG70273.1"/>
    </source>
</evidence>
<gene>
    <name evidence="2" type="ORF">NCTC5798_01344</name>
    <name evidence="3" type="ORF">NCTC5798_01362</name>
    <name evidence="4" type="ORF">NCTC5798_01377</name>
</gene>
<feature type="transmembrane region" description="Helical" evidence="1">
    <location>
        <begin position="42"/>
        <end position="66"/>
    </location>
</feature>
<organism evidence="3 5">
    <name type="scientific">Salmonella enterica I</name>
    <dbReference type="NCBI Taxonomy" id="59201"/>
    <lineage>
        <taxon>Bacteria</taxon>
        <taxon>Pseudomonadati</taxon>
        <taxon>Pseudomonadota</taxon>
        <taxon>Gammaproteobacteria</taxon>
        <taxon>Enterobacterales</taxon>
        <taxon>Enterobacteriaceae</taxon>
        <taxon>Salmonella</taxon>
    </lineage>
</organism>
<reference evidence="3 5" key="1">
    <citation type="submission" date="2018-06" db="EMBL/GenBank/DDBJ databases">
        <authorList>
            <consortium name="Pathogen Informatics"/>
            <person name="Doyle S."/>
        </authorList>
    </citation>
    <scope>NUCLEOTIDE SEQUENCE [LARGE SCALE GENOMIC DNA]</scope>
    <source>
        <strain evidence="3 5">NCTC5798</strain>
    </source>
</reference>
<accession>A0A379UPJ8</accession>
<evidence type="ECO:0000313" key="5">
    <source>
        <dbReference type="Proteomes" id="UP000255534"/>
    </source>
</evidence>
<name>A0A379UPJ8_SALET</name>
<keyword evidence="1" id="KW-1133">Transmembrane helix</keyword>
<dbReference type="Proteomes" id="UP000255534">
    <property type="component" value="Unassembled WGS sequence"/>
</dbReference>
<dbReference type="EMBL" id="UGXK01000001">
    <property type="protein sequence ID" value="SUG70258.1"/>
    <property type="molecule type" value="Genomic_DNA"/>
</dbReference>
<evidence type="ECO:0000313" key="3">
    <source>
        <dbReference type="EMBL" id="SUG70258.1"/>
    </source>
</evidence>
<evidence type="ECO:0000313" key="2">
    <source>
        <dbReference type="EMBL" id="SUG70240.1"/>
    </source>
</evidence>
<sequence length="72" mass="7869">MASQNIMTGKICDGNTEQNCQTITLNSSELPYQQLPPAEDIALVWGTAFTSVIVLYLVSHCIGLVLNMIKRA</sequence>
<proteinExistence type="predicted"/>
<protein>
    <submittedName>
        <fullName evidence="3">Uncharacterized protein</fullName>
    </submittedName>
</protein>